<feature type="non-terminal residue" evidence="1">
    <location>
        <position position="1"/>
    </location>
</feature>
<dbReference type="Proteomes" id="UP000257109">
    <property type="component" value="Unassembled WGS sequence"/>
</dbReference>
<dbReference type="EMBL" id="QJKJ01008248">
    <property type="protein sequence ID" value="RDX80355.1"/>
    <property type="molecule type" value="Genomic_DNA"/>
</dbReference>
<sequence>MQFILSSDGYGFMVRLHMEKKGEKYSKNSNKGRKEVSFKEGDLVRVVHRHFSHQHALPNQAYLEVNS</sequence>
<dbReference type="OrthoDB" id="3227343at2759"/>
<comment type="caution">
    <text evidence="1">The sequence shown here is derived from an EMBL/GenBank/DDBJ whole genome shotgun (WGS) entry which is preliminary data.</text>
</comment>
<evidence type="ECO:0000313" key="2">
    <source>
        <dbReference type="Proteomes" id="UP000257109"/>
    </source>
</evidence>
<keyword evidence="2" id="KW-1185">Reference proteome</keyword>
<dbReference type="AlphaFoldDB" id="A0A371FPT5"/>
<protein>
    <submittedName>
        <fullName evidence="1">Uncharacterized protein</fullName>
    </submittedName>
</protein>
<proteinExistence type="predicted"/>
<organism evidence="1 2">
    <name type="scientific">Mucuna pruriens</name>
    <name type="common">Velvet bean</name>
    <name type="synonym">Dolichos pruriens</name>
    <dbReference type="NCBI Taxonomy" id="157652"/>
    <lineage>
        <taxon>Eukaryota</taxon>
        <taxon>Viridiplantae</taxon>
        <taxon>Streptophyta</taxon>
        <taxon>Embryophyta</taxon>
        <taxon>Tracheophyta</taxon>
        <taxon>Spermatophyta</taxon>
        <taxon>Magnoliopsida</taxon>
        <taxon>eudicotyledons</taxon>
        <taxon>Gunneridae</taxon>
        <taxon>Pentapetalae</taxon>
        <taxon>rosids</taxon>
        <taxon>fabids</taxon>
        <taxon>Fabales</taxon>
        <taxon>Fabaceae</taxon>
        <taxon>Papilionoideae</taxon>
        <taxon>50 kb inversion clade</taxon>
        <taxon>NPAAA clade</taxon>
        <taxon>indigoferoid/millettioid clade</taxon>
        <taxon>Phaseoleae</taxon>
        <taxon>Mucuna</taxon>
    </lineage>
</organism>
<name>A0A371FPT5_MUCPR</name>
<reference evidence="1" key="1">
    <citation type="submission" date="2018-05" db="EMBL/GenBank/DDBJ databases">
        <title>Draft genome of Mucuna pruriens seed.</title>
        <authorList>
            <person name="Nnadi N.E."/>
            <person name="Vos R."/>
            <person name="Hasami M.H."/>
            <person name="Devisetty U.K."/>
            <person name="Aguiy J.C."/>
        </authorList>
    </citation>
    <scope>NUCLEOTIDE SEQUENCE [LARGE SCALE GENOMIC DNA]</scope>
    <source>
        <strain evidence="1">JCA_2017</strain>
    </source>
</reference>
<accession>A0A371FPT5</accession>
<gene>
    <name evidence="1" type="ORF">CR513_39117</name>
</gene>
<evidence type="ECO:0000313" key="1">
    <source>
        <dbReference type="EMBL" id="RDX80355.1"/>
    </source>
</evidence>